<keyword evidence="1" id="KW-1133">Transmembrane helix</keyword>
<dbReference type="RefSeq" id="WP_346756498.1">
    <property type="nucleotide sequence ID" value="NZ_JAUJEB010000001.1"/>
</dbReference>
<proteinExistence type="predicted"/>
<feature type="transmembrane region" description="Helical" evidence="1">
    <location>
        <begin position="311"/>
        <end position="328"/>
    </location>
</feature>
<feature type="transmembrane region" description="Helical" evidence="1">
    <location>
        <begin position="96"/>
        <end position="116"/>
    </location>
</feature>
<keyword evidence="1" id="KW-0472">Membrane</keyword>
<dbReference type="Pfam" id="PF13687">
    <property type="entry name" value="DUF4153"/>
    <property type="match status" value="1"/>
</dbReference>
<keyword evidence="3" id="KW-1185">Reference proteome</keyword>
<keyword evidence="1" id="KW-0812">Transmembrane</keyword>
<dbReference type="InterPro" id="IPR025291">
    <property type="entry name" value="DUF4153"/>
</dbReference>
<evidence type="ECO:0000313" key="2">
    <source>
        <dbReference type="EMBL" id="MDN5211163.1"/>
    </source>
</evidence>
<accession>A0ABT8L0B9</accession>
<protein>
    <submittedName>
        <fullName evidence="2">DUF4173 domain-containing protein</fullName>
    </submittedName>
</protein>
<name>A0ABT8L0B9_9BACT</name>
<organism evidence="2 3">
    <name type="scientific">Agaribacillus aureus</name>
    <dbReference type="NCBI Taxonomy" id="3051825"/>
    <lineage>
        <taxon>Bacteria</taxon>
        <taxon>Pseudomonadati</taxon>
        <taxon>Bacteroidota</taxon>
        <taxon>Cytophagia</taxon>
        <taxon>Cytophagales</taxon>
        <taxon>Splendidivirgaceae</taxon>
        <taxon>Agaribacillus</taxon>
    </lineage>
</organism>
<dbReference type="EMBL" id="JAUJEB010000001">
    <property type="protein sequence ID" value="MDN5211163.1"/>
    <property type="molecule type" value="Genomic_DNA"/>
</dbReference>
<sequence>MKKTDVLLLISTLVFSLLFYQQSPGVNYLIFNLVLILAVMVRNPLIFSSPYAVYAALGAVISALNIVWVNTTLSLVMNFLSLIVFAGMTLNPKSSFIVAFINSTFSFLASILIKIVEKIDRSIYGSSQKSSGKTLSWLKFVTFFIPVLVAGIFLMLYAAANPAIDTLLANFSLDFISWNWVRFTLLGFLILFGFFHQSHIESLTSIDNRASNILKRKKLRRKTFNMLALKYEIKSGWLLLLLLNLLLFGFHMVDGYYILGQKFEGTLQYSEYLHQGVNTLITSIVLAILVILYYFRANINFHKHNKKVKNLAYLWVFQNTLLVCTTIYKNFQYVDEYGLTYKRIGVYIYLLLVFIGLVTTLIKIKSIKSNWYLIRTNSWMFYGVFIIASFFNWDKIITKYNLSKTDKIDTVYLINLTNKNLPELITMKNKGTVYLNDREKSLIIRKKQLFLEKMEKKQWPSWNYQDQIIHNEIR</sequence>
<feature type="transmembrane region" description="Helical" evidence="1">
    <location>
        <begin position="66"/>
        <end position="90"/>
    </location>
</feature>
<gene>
    <name evidence="2" type="ORF">QQ020_03850</name>
</gene>
<reference evidence="2" key="1">
    <citation type="submission" date="2023-06" db="EMBL/GenBank/DDBJ databases">
        <title>Genomic of Agaribacillus aureum.</title>
        <authorList>
            <person name="Wang G."/>
        </authorList>
    </citation>
    <scope>NUCLEOTIDE SEQUENCE</scope>
    <source>
        <strain evidence="2">BMA12</strain>
    </source>
</reference>
<evidence type="ECO:0000313" key="3">
    <source>
        <dbReference type="Proteomes" id="UP001172083"/>
    </source>
</evidence>
<comment type="caution">
    <text evidence="2">The sequence shown here is derived from an EMBL/GenBank/DDBJ whole genome shotgun (WGS) entry which is preliminary data.</text>
</comment>
<feature type="transmembrane region" description="Helical" evidence="1">
    <location>
        <begin position="279"/>
        <end position="299"/>
    </location>
</feature>
<feature type="transmembrane region" description="Helical" evidence="1">
    <location>
        <begin position="137"/>
        <end position="160"/>
    </location>
</feature>
<feature type="transmembrane region" description="Helical" evidence="1">
    <location>
        <begin position="376"/>
        <end position="393"/>
    </location>
</feature>
<dbReference type="Proteomes" id="UP001172083">
    <property type="component" value="Unassembled WGS sequence"/>
</dbReference>
<feature type="transmembrane region" description="Helical" evidence="1">
    <location>
        <begin position="344"/>
        <end position="364"/>
    </location>
</feature>
<feature type="transmembrane region" description="Helical" evidence="1">
    <location>
        <begin position="180"/>
        <end position="196"/>
    </location>
</feature>
<feature type="transmembrane region" description="Helical" evidence="1">
    <location>
        <begin position="236"/>
        <end position="259"/>
    </location>
</feature>
<evidence type="ECO:0000256" key="1">
    <source>
        <dbReference type="SAM" id="Phobius"/>
    </source>
</evidence>